<dbReference type="AlphaFoldDB" id="A0A5J4YGS9"/>
<reference evidence="2" key="1">
    <citation type="journal article" date="2019" name="Nat. Commun.">
        <title>Expansion of phycobilisome linker gene families in mesophilic red algae.</title>
        <authorList>
            <person name="Lee J."/>
            <person name="Kim D."/>
            <person name="Bhattacharya D."/>
            <person name="Yoon H.S."/>
        </authorList>
    </citation>
    <scope>NUCLEOTIDE SEQUENCE [LARGE SCALE GENOMIC DNA]</scope>
    <source>
        <strain evidence="2">CCMP 1328</strain>
    </source>
</reference>
<keyword evidence="2" id="KW-1185">Reference proteome</keyword>
<evidence type="ECO:0000313" key="2">
    <source>
        <dbReference type="Proteomes" id="UP000324585"/>
    </source>
</evidence>
<accession>A0A5J4YGS9</accession>
<comment type="caution">
    <text evidence="1">The sequence shown here is derived from an EMBL/GenBank/DDBJ whole genome shotgun (WGS) entry which is preliminary data.</text>
</comment>
<evidence type="ECO:0000313" key="1">
    <source>
        <dbReference type="EMBL" id="KAA8490669.1"/>
    </source>
</evidence>
<name>A0A5J4YGS9_PORPP</name>
<dbReference type="Proteomes" id="UP000324585">
    <property type="component" value="Unassembled WGS sequence"/>
</dbReference>
<gene>
    <name evidence="1" type="ORF">FVE85_3818</name>
</gene>
<dbReference type="OrthoDB" id="409273at2759"/>
<protein>
    <submittedName>
        <fullName evidence="1">Uncharacterized protein</fullName>
    </submittedName>
</protein>
<proteinExistence type="predicted"/>
<dbReference type="EMBL" id="VRMN01000020">
    <property type="protein sequence ID" value="KAA8490669.1"/>
    <property type="molecule type" value="Genomic_DNA"/>
</dbReference>
<sequence length="100" mass="10911">MGAELLFLCLAFDRAKLLPLKHLHLGMPAWLSLATDSKQVYGAVARSTVMQEKRLTMPMLPLREGMSNLQSRELLRMPGSQTVADALAKVKGCGLNGRGC</sequence>
<organism evidence="1 2">
    <name type="scientific">Porphyridium purpureum</name>
    <name type="common">Red alga</name>
    <name type="synonym">Porphyridium cruentum</name>
    <dbReference type="NCBI Taxonomy" id="35688"/>
    <lineage>
        <taxon>Eukaryota</taxon>
        <taxon>Rhodophyta</taxon>
        <taxon>Bangiophyceae</taxon>
        <taxon>Porphyridiales</taxon>
        <taxon>Porphyridiaceae</taxon>
        <taxon>Porphyridium</taxon>
    </lineage>
</organism>